<dbReference type="VEuPathDB" id="AmoebaDB:EHI5A_037060"/>
<dbReference type="InterPro" id="IPR036071">
    <property type="entry name" value="AMMECR1_dom_sf"/>
</dbReference>
<dbReference type="InterPro" id="IPR023473">
    <property type="entry name" value="AMMECR1"/>
</dbReference>
<dbReference type="EMBL" id="BDEQ01000001">
    <property type="protein sequence ID" value="GAT97691.1"/>
    <property type="molecule type" value="Genomic_DNA"/>
</dbReference>
<evidence type="ECO:0000313" key="2">
    <source>
        <dbReference type="EMBL" id="GAT97691.1"/>
    </source>
</evidence>
<sequence length="189" mass="21226">MSDIKFSSEQKKIILQIARESGRNEIMRMKQQDYSSIGNKSGLSFVPGGVFVTYKIKNELRGCIGCFSPSRPLYELVQQYAIASCNDRRFNRMKINEFDQTTISVSCLSVPKDITNPLQNVIAGKHGIVVEKGYCRGTYLPQVATEQGWDTKTFCSHCAYSKAGISRTVDVFNDPSVHWQTYTASIVSE</sequence>
<dbReference type="SUPFAM" id="SSF143447">
    <property type="entry name" value="AMMECR1-like"/>
    <property type="match status" value="1"/>
</dbReference>
<dbReference type="OMA" id="DMAINSA"/>
<dbReference type="Gene3D" id="3.30.700.20">
    <property type="entry name" value="Hypothetical protein ph0010, domain 1"/>
    <property type="match status" value="1"/>
</dbReference>
<dbReference type="PANTHER" id="PTHR13016">
    <property type="entry name" value="AMMECR1 HOMOLOG"/>
    <property type="match status" value="1"/>
</dbReference>
<dbReference type="PROSITE" id="PS51112">
    <property type="entry name" value="AMMECR1"/>
    <property type="match status" value="1"/>
</dbReference>
<dbReference type="InterPro" id="IPR027623">
    <property type="entry name" value="AmmeMemoSam_A"/>
</dbReference>
<dbReference type="PANTHER" id="PTHR13016:SF0">
    <property type="entry name" value="AMME SYNDROME CANDIDATE GENE 1 PROTEIN"/>
    <property type="match status" value="1"/>
</dbReference>
<dbReference type="NCBIfam" id="TIGR00296">
    <property type="entry name" value="TIGR00296 family protein"/>
    <property type="match status" value="1"/>
</dbReference>
<evidence type="ECO:0000259" key="1">
    <source>
        <dbReference type="PROSITE" id="PS51112"/>
    </source>
</evidence>
<comment type="caution">
    <text evidence="2">The sequence shown here is derived from an EMBL/GenBank/DDBJ whole genome shotgun (WGS) entry which is preliminary data.</text>
</comment>
<accession>A0A5K1V898</accession>
<dbReference type="NCBIfam" id="TIGR04335">
    <property type="entry name" value="AmmeMemoSam_A"/>
    <property type="match status" value="1"/>
</dbReference>
<name>A0A5K1V898_ENTHI</name>
<proteinExistence type="predicted"/>
<dbReference type="Proteomes" id="UP000078387">
    <property type="component" value="Unassembled WGS sequence"/>
</dbReference>
<dbReference type="VEuPathDB" id="AmoebaDB:EHI_143570"/>
<organism evidence="2 3">
    <name type="scientific">Entamoeba histolytica</name>
    <dbReference type="NCBI Taxonomy" id="5759"/>
    <lineage>
        <taxon>Eukaryota</taxon>
        <taxon>Amoebozoa</taxon>
        <taxon>Evosea</taxon>
        <taxon>Archamoebae</taxon>
        <taxon>Mastigamoebida</taxon>
        <taxon>Entamoebidae</taxon>
        <taxon>Entamoeba</taxon>
    </lineage>
</organism>
<dbReference type="InterPro" id="IPR002733">
    <property type="entry name" value="AMMECR1_domain"/>
</dbReference>
<dbReference type="AlphaFoldDB" id="A0A5K1V898"/>
<reference evidence="2 3" key="1">
    <citation type="submission" date="2016-05" db="EMBL/GenBank/DDBJ databases">
        <title>First whole genome sequencing of Entamoeba histolytica HM1:IMSS-clone-6.</title>
        <authorList>
            <person name="Mukherjee Avik.K."/>
            <person name="Izumyama S."/>
            <person name="Nakada-Tsukui K."/>
            <person name="Nozaki T."/>
        </authorList>
    </citation>
    <scope>NUCLEOTIDE SEQUENCE [LARGE SCALE GENOMIC DNA]</scope>
    <source>
        <strain evidence="2 3">HM1:IMSS clone 6</strain>
    </source>
</reference>
<dbReference type="VEuPathDB" id="AmoebaDB:KM1_045800"/>
<dbReference type="VEuPathDB" id="AmoebaDB:EHI7A_018960"/>
<protein>
    <recommendedName>
        <fullName evidence="1">AMMECR1 domain-containing protein</fullName>
    </recommendedName>
</protein>
<dbReference type="InterPro" id="IPR027485">
    <property type="entry name" value="AMMECR1_N"/>
</dbReference>
<feature type="domain" description="AMMECR1" evidence="1">
    <location>
        <begin position="9"/>
        <end position="189"/>
    </location>
</feature>
<dbReference type="VEuPathDB" id="AmoebaDB:EHI8A_014870"/>
<dbReference type="Pfam" id="PF01871">
    <property type="entry name" value="AMMECR1"/>
    <property type="match status" value="1"/>
</dbReference>
<dbReference type="Gene3D" id="3.30.1490.150">
    <property type="entry name" value="Hypothetical protein ph0010, domain 2"/>
    <property type="match status" value="1"/>
</dbReference>
<evidence type="ECO:0000313" key="3">
    <source>
        <dbReference type="Proteomes" id="UP000078387"/>
    </source>
</evidence>
<gene>
    <name evidence="2" type="ORF">CL6EHI_143570</name>
</gene>